<evidence type="ECO:0000256" key="1">
    <source>
        <dbReference type="ARBA" id="ARBA00006046"/>
    </source>
</evidence>
<gene>
    <name evidence="2" type="ORF">DYB38_000639</name>
</gene>
<sequence>MLGGPAVTEEIVPGFHFSRASYVFSLFRPQTIRDLDLHKYGLVGKGQSLTLGSDMANNQKQIGKSGFYRDNSDE</sequence>
<dbReference type="PANTHER" id="PTHR10668">
    <property type="entry name" value="PHYTOENE DEHYDROGENASE"/>
    <property type="match status" value="1"/>
</dbReference>
<dbReference type="EMBL" id="QUTC01005415">
    <property type="protein sequence ID" value="RHY58236.1"/>
    <property type="molecule type" value="Genomic_DNA"/>
</dbReference>
<protein>
    <submittedName>
        <fullName evidence="2">Uncharacterized protein</fullName>
    </submittedName>
</protein>
<organism evidence="2 3">
    <name type="scientific">Aphanomyces astaci</name>
    <name type="common">Crayfish plague agent</name>
    <dbReference type="NCBI Taxonomy" id="112090"/>
    <lineage>
        <taxon>Eukaryota</taxon>
        <taxon>Sar</taxon>
        <taxon>Stramenopiles</taxon>
        <taxon>Oomycota</taxon>
        <taxon>Saprolegniomycetes</taxon>
        <taxon>Saprolegniales</taxon>
        <taxon>Verrucalvaceae</taxon>
        <taxon>Aphanomyces</taxon>
    </lineage>
</organism>
<proteinExistence type="inferred from homology"/>
<dbReference type="AlphaFoldDB" id="A0A397D576"/>
<name>A0A397D576_APHAT</name>
<evidence type="ECO:0000313" key="2">
    <source>
        <dbReference type="EMBL" id="RHY58236.1"/>
    </source>
</evidence>
<dbReference type="Proteomes" id="UP000265716">
    <property type="component" value="Unassembled WGS sequence"/>
</dbReference>
<comment type="similarity">
    <text evidence="1">Belongs to the carotenoid/retinoid oxidoreductase family.</text>
</comment>
<evidence type="ECO:0000313" key="3">
    <source>
        <dbReference type="Proteomes" id="UP000265716"/>
    </source>
</evidence>
<accession>A0A397D576</accession>
<dbReference type="PANTHER" id="PTHR10668:SF103">
    <property type="entry name" value="PYRIDINE NUCLEOTIDE-DISULFIDE OXIDOREDUCTASE DOMAIN-CONTAINING PROTEIN 2"/>
    <property type="match status" value="1"/>
</dbReference>
<comment type="caution">
    <text evidence="2">The sequence shown here is derived from an EMBL/GenBank/DDBJ whole genome shotgun (WGS) entry which is preliminary data.</text>
</comment>
<reference evidence="2 3" key="1">
    <citation type="submission" date="2018-08" db="EMBL/GenBank/DDBJ databases">
        <title>Aphanomyces genome sequencing and annotation.</title>
        <authorList>
            <person name="Minardi D."/>
            <person name="Oidtmann B."/>
            <person name="Van Der Giezen M."/>
            <person name="Studholme D.J."/>
        </authorList>
    </citation>
    <scope>NUCLEOTIDE SEQUENCE [LARGE SCALE GENOMIC DNA]</scope>
    <source>
        <strain evidence="2 3">SA</strain>
    </source>
</reference>